<dbReference type="PATRIC" id="fig|1231392.3.peg.2507"/>
<evidence type="ECO:0000256" key="1">
    <source>
        <dbReference type="ARBA" id="ARBA00007494"/>
    </source>
</evidence>
<gene>
    <name evidence="8" type="ORF">OCGS_2493</name>
</gene>
<keyword evidence="9" id="KW-1185">Reference proteome</keyword>
<feature type="domain" description="SAM-dependent MTase RsmB/NOP-type" evidence="7">
    <location>
        <begin position="129"/>
        <end position="419"/>
    </location>
</feature>
<dbReference type="EMBL" id="AMGO01000054">
    <property type="protein sequence ID" value="EKE43455.1"/>
    <property type="molecule type" value="Genomic_DNA"/>
</dbReference>
<name>K2I3H7_9RHOB</name>
<evidence type="ECO:0000313" key="8">
    <source>
        <dbReference type="EMBL" id="EKE43455.1"/>
    </source>
</evidence>
<dbReference type="SUPFAM" id="SSF48013">
    <property type="entry name" value="NusB-like"/>
    <property type="match status" value="1"/>
</dbReference>
<feature type="active site" description="Nucleophile" evidence="6">
    <location>
        <position position="352"/>
    </location>
</feature>
<dbReference type="Pfam" id="PF01029">
    <property type="entry name" value="NusB"/>
    <property type="match status" value="1"/>
</dbReference>
<dbReference type="GO" id="GO:0006355">
    <property type="term" value="P:regulation of DNA-templated transcription"/>
    <property type="evidence" value="ECO:0007669"/>
    <property type="project" value="InterPro"/>
</dbReference>
<dbReference type="InterPro" id="IPR023267">
    <property type="entry name" value="RCMT"/>
</dbReference>
<evidence type="ECO:0000256" key="2">
    <source>
        <dbReference type="ARBA" id="ARBA00022603"/>
    </source>
</evidence>
<dbReference type="InterPro" id="IPR029063">
    <property type="entry name" value="SAM-dependent_MTases_sf"/>
</dbReference>
<comment type="caution">
    <text evidence="8">The sequence shown here is derived from an EMBL/GenBank/DDBJ whole genome shotgun (WGS) entry which is preliminary data.</text>
</comment>
<sequence>MADPDPARAAALHLIGLVTQGRRLLSEVADRVLAPLGAADRARALRLATGTLRWADRADRALGPHLRMKPWPGVHDAMRLAIYEMFVEGTPHYGAVDAAVTLVRGMERGQGQAGLTNAVLRNVARQDGWETLPVPRLPKWLRKPLIADFGKSVVADMESAFAAGAPLDLTVRRDAAGWAARLGGTVLPTGSVRLAGRPQVSALEGYAEGAWWVQDAAAAIPARVLAPRPGETVLDLCAAPGGKTLQLAAAGAAVTALDVSDRRMRRVSENLARCGLTAETIVADALEYDGGPFDAVLLDAPCSATGTIRRHPDLPYAKTGEDFPGLFALQERLIDAALRLVRPGGRVVFCTCSLLIDEGEEQIRDALARHPGLSLALDDLAVEGVDPAWIGPEGLRLRPDYWSDAGGMDGFFIAALRTPGG</sequence>
<dbReference type="GO" id="GO:0001510">
    <property type="term" value="P:RNA methylation"/>
    <property type="evidence" value="ECO:0007669"/>
    <property type="project" value="InterPro"/>
</dbReference>
<keyword evidence="3 6" id="KW-0808">Transferase</keyword>
<dbReference type="InterPro" id="IPR018314">
    <property type="entry name" value="RsmB/NOL1/NOP2-like_CS"/>
</dbReference>
<dbReference type="RefSeq" id="WP_007427645.1">
    <property type="nucleotide sequence ID" value="NZ_AMGO01000054.1"/>
</dbReference>
<keyword evidence="4 6" id="KW-0949">S-adenosyl-L-methionine</keyword>
<dbReference type="InterPro" id="IPR049560">
    <property type="entry name" value="MeTrfase_RsmB-F_NOP2_cat"/>
</dbReference>
<comment type="caution">
    <text evidence="6">Lacks conserved residue(s) required for the propagation of feature annotation.</text>
</comment>
<dbReference type="Gene3D" id="1.10.940.10">
    <property type="entry name" value="NusB-like"/>
    <property type="match status" value="1"/>
</dbReference>
<evidence type="ECO:0000259" key="7">
    <source>
        <dbReference type="PROSITE" id="PS51686"/>
    </source>
</evidence>
<dbReference type="CDD" id="cd02440">
    <property type="entry name" value="AdoMet_MTases"/>
    <property type="match status" value="1"/>
</dbReference>
<dbReference type="PROSITE" id="PS01153">
    <property type="entry name" value="NOL1_NOP2_SUN"/>
    <property type="match status" value="1"/>
</dbReference>
<dbReference type="GO" id="GO:0008173">
    <property type="term" value="F:RNA methyltransferase activity"/>
    <property type="evidence" value="ECO:0007669"/>
    <property type="project" value="InterPro"/>
</dbReference>
<organism evidence="8 9">
    <name type="scientific">Oceaniovalibus guishaninsula JLT2003</name>
    <dbReference type="NCBI Taxonomy" id="1231392"/>
    <lineage>
        <taxon>Bacteria</taxon>
        <taxon>Pseudomonadati</taxon>
        <taxon>Pseudomonadota</taxon>
        <taxon>Alphaproteobacteria</taxon>
        <taxon>Rhodobacterales</taxon>
        <taxon>Roseobacteraceae</taxon>
        <taxon>Oceaniovalibus</taxon>
    </lineage>
</organism>
<dbReference type="STRING" id="1231392.OCGS_2493"/>
<comment type="similarity">
    <text evidence="1 6">Belongs to the class I-like SAM-binding methyltransferase superfamily. RsmB/NOP family.</text>
</comment>
<dbReference type="Proteomes" id="UP000006765">
    <property type="component" value="Unassembled WGS sequence"/>
</dbReference>
<dbReference type="GO" id="GO:0003723">
    <property type="term" value="F:RNA binding"/>
    <property type="evidence" value="ECO:0007669"/>
    <property type="project" value="UniProtKB-UniRule"/>
</dbReference>
<protein>
    <submittedName>
        <fullName evidence="8">Ribosomal RNA small subunit methyltransferase B, putative</fullName>
    </submittedName>
</protein>
<evidence type="ECO:0000256" key="5">
    <source>
        <dbReference type="ARBA" id="ARBA00022884"/>
    </source>
</evidence>
<keyword evidence="5 6" id="KW-0694">RNA-binding</keyword>
<dbReference type="InterPro" id="IPR035926">
    <property type="entry name" value="NusB-like_sf"/>
</dbReference>
<evidence type="ECO:0000256" key="3">
    <source>
        <dbReference type="ARBA" id="ARBA00022679"/>
    </source>
</evidence>
<dbReference type="PANTHER" id="PTHR22807">
    <property type="entry name" value="NOP2 YEAST -RELATED NOL1/NOP2/FMU SUN DOMAIN-CONTAINING"/>
    <property type="match status" value="1"/>
</dbReference>
<dbReference type="PRINTS" id="PR02008">
    <property type="entry name" value="RCMTFAMILY"/>
</dbReference>
<evidence type="ECO:0000256" key="4">
    <source>
        <dbReference type="ARBA" id="ARBA00022691"/>
    </source>
</evidence>
<dbReference type="SUPFAM" id="SSF53335">
    <property type="entry name" value="S-adenosyl-L-methionine-dependent methyltransferases"/>
    <property type="match status" value="1"/>
</dbReference>
<proteinExistence type="inferred from homology"/>
<dbReference type="PROSITE" id="PS51686">
    <property type="entry name" value="SAM_MT_RSMB_NOP"/>
    <property type="match status" value="1"/>
</dbReference>
<dbReference type="InterPro" id="IPR001678">
    <property type="entry name" value="MeTrfase_RsmB-F_NOP2_dom"/>
</dbReference>
<dbReference type="eggNOG" id="COG0144">
    <property type="taxonomic scope" value="Bacteria"/>
</dbReference>
<feature type="binding site" evidence="6">
    <location>
        <position position="299"/>
    </location>
    <ligand>
        <name>S-adenosyl-L-methionine</name>
        <dbReference type="ChEBI" id="CHEBI:59789"/>
    </ligand>
</feature>
<keyword evidence="2 6" id="KW-0489">Methyltransferase</keyword>
<feature type="binding site" evidence="6">
    <location>
        <position position="258"/>
    </location>
    <ligand>
        <name>S-adenosyl-L-methionine</name>
        <dbReference type="ChEBI" id="CHEBI:59789"/>
    </ligand>
</feature>
<dbReference type="PANTHER" id="PTHR22807:SF61">
    <property type="entry name" value="NOL1_NOP2_SUN FAMILY PROTEIN _ ANTITERMINATION NUSB DOMAIN-CONTAINING PROTEIN"/>
    <property type="match status" value="1"/>
</dbReference>
<dbReference type="AlphaFoldDB" id="K2I3H7"/>
<evidence type="ECO:0000313" key="9">
    <source>
        <dbReference type="Proteomes" id="UP000006765"/>
    </source>
</evidence>
<dbReference type="Gene3D" id="3.40.50.150">
    <property type="entry name" value="Vaccinia Virus protein VP39"/>
    <property type="match status" value="1"/>
</dbReference>
<evidence type="ECO:0000256" key="6">
    <source>
        <dbReference type="PROSITE-ProRule" id="PRU01023"/>
    </source>
</evidence>
<dbReference type="Pfam" id="PF01189">
    <property type="entry name" value="Methyltr_RsmB-F"/>
    <property type="match status" value="1"/>
</dbReference>
<reference evidence="8 9" key="1">
    <citation type="journal article" date="2012" name="J. Bacteriol.">
        <title>Draft Genome Sequence of Oceaniovalibus guishaninsula JLT2003T.</title>
        <authorList>
            <person name="Tang K."/>
            <person name="Liu K."/>
            <person name="Jiao N."/>
        </authorList>
    </citation>
    <scope>NUCLEOTIDE SEQUENCE [LARGE SCALE GENOMIC DNA]</scope>
    <source>
        <strain evidence="8 9">JLT2003</strain>
    </source>
</reference>
<accession>K2I3H7</accession>
<dbReference type="InterPro" id="IPR006027">
    <property type="entry name" value="NusB_RsmB_TIM44"/>
</dbReference>
<feature type="binding site" evidence="6">
    <location>
        <begin position="237"/>
        <end position="243"/>
    </location>
    <ligand>
        <name>S-adenosyl-L-methionine</name>
        <dbReference type="ChEBI" id="CHEBI:59789"/>
    </ligand>
</feature>